<dbReference type="EMBL" id="CWQY01000003">
    <property type="protein sequence ID" value="CSC17101.1"/>
    <property type="molecule type" value="Genomic_DNA"/>
</dbReference>
<evidence type="ECO:0000313" key="1">
    <source>
        <dbReference type="EMBL" id="CSC17101.1"/>
    </source>
</evidence>
<dbReference type="Proteomes" id="UP000041770">
    <property type="component" value="Unassembled WGS sequence"/>
</dbReference>
<protein>
    <submittedName>
        <fullName evidence="1">Uncharacterized protein</fullName>
    </submittedName>
</protein>
<dbReference type="AlphaFoldDB" id="A0A655W7L6"/>
<gene>
    <name evidence="1" type="ORF">ERS013200_00750</name>
</gene>
<sequence>MIRRASERALLNHLRRRVIDANPILMFTLELLHAFGRLKPSRVKHGTWGRAPPQNRVFRAIPRENALLISRPNSFKTEIAAKCKQAVRVI</sequence>
<organism evidence="1 2">
    <name type="scientific">Vibrio cholerae</name>
    <dbReference type="NCBI Taxonomy" id="666"/>
    <lineage>
        <taxon>Bacteria</taxon>
        <taxon>Pseudomonadati</taxon>
        <taxon>Pseudomonadota</taxon>
        <taxon>Gammaproteobacteria</taxon>
        <taxon>Vibrionales</taxon>
        <taxon>Vibrionaceae</taxon>
        <taxon>Vibrio</taxon>
    </lineage>
</organism>
<reference evidence="1 2" key="1">
    <citation type="submission" date="2015-07" db="EMBL/GenBank/DDBJ databases">
        <authorList>
            <consortium name="Pathogen Informatics"/>
        </authorList>
    </citation>
    <scope>NUCLEOTIDE SEQUENCE [LARGE SCALE GENOMIC DNA]</scope>
    <source>
        <strain evidence="1 2">A316</strain>
    </source>
</reference>
<proteinExistence type="predicted"/>
<evidence type="ECO:0000313" key="2">
    <source>
        <dbReference type="Proteomes" id="UP000041770"/>
    </source>
</evidence>
<accession>A0A655W7L6</accession>
<name>A0A655W7L6_VIBCL</name>